<feature type="transmembrane region" description="Helical" evidence="7">
    <location>
        <begin position="628"/>
        <end position="647"/>
    </location>
</feature>
<dbReference type="InterPro" id="IPR023299">
    <property type="entry name" value="ATPase_P-typ_cyto_dom_N"/>
</dbReference>
<dbReference type="PRINTS" id="PR00120">
    <property type="entry name" value="HATPASE"/>
</dbReference>
<feature type="transmembrane region" description="Helical" evidence="7">
    <location>
        <begin position="213"/>
        <end position="235"/>
    </location>
</feature>
<evidence type="ECO:0000256" key="6">
    <source>
        <dbReference type="SAM" id="MobiDB-lite"/>
    </source>
</evidence>
<accession>A0ABW2HN52</accession>
<keyword evidence="3" id="KW-1278">Translocase</keyword>
<evidence type="ECO:0000256" key="4">
    <source>
        <dbReference type="ARBA" id="ARBA00022989"/>
    </source>
</evidence>
<comment type="caution">
    <text evidence="9">The sequence shown here is derived from an EMBL/GenBank/DDBJ whole genome shotgun (WGS) entry which is preliminary data.</text>
</comment>
<feature type="transmembrane region" description="Helical" evidence="7">
    <location>
        <begin position="42"/>
        <end position="60"/>
    </location>
</feature>
<dbReference type="RefSeq" id="WP_378966694.1">
    <property type="nucleotide sequence ID" value="NZ_JBHTBJ010000006.1"/>
</dbReference>
<evidence type="ECO:0000256" key="7">
    <source>
        <dbReference type="SAM" id="Phobius"/>
    </source>
</evidence>
<dbReference type="Gene3D" id="2.70.150.10">
    <property type="entry name" value="Calcium-transporting ATPase, cytoplasmic transduction domain A"/>
    <property type="match status" value="1"/>
</dbReference>
<evidence type="ECO:0000313" key="9">
    <source>
        <dbReference type="EMBL" id="MFC7274578.1"/>
    </source>
</evidence>
<evidence type="ECO:0000256" key="3">
    <source>
        <dbReference type="ARBA" id="ARBA00022967"/>
    </source>
</evidence>
<feature type="transmembrane region" description="Helical" evidence="7">
    <location>
        <begin position="66"/>
        <end position="85"/>
    </location>
</feature>
<keyword evidence="2 7" id="KW-0812">Transmembrane</keyword>
<feature type="region of interest" description="Disordered" evidence="6">
    <location>
        <begin position="1"/>
        <end position="29"/>
    </location>
</feature>
<dbReference type="SFLD" id="SFLDF00027">
    <property type="entry name" value="p-type_atpase"/>
    <property type="match status" value="1"/>
</dbReference>
<dbReference type="NCBIfam" id="TIGR01494">
    <property type="entry name" value="ATPase_P-type"/>
    <property type="match status" value="2"/>
</dbReference>
<dbReference type="InterPro" id="IPR023298">
    <property type="entry name" value="ATPase_P-typ_TM_dom_sf"/>
</dbReference>
<feature type="domain" description="P-type ATPase A" evidence="8">
    <location>
        <begin position="101"/>
        <end position="196"/>
    </location>
</feature>
<sequence>MAASTGEGLTSAEAAARRRRGETNAPVKGGSRSYADIFRTNVFSFFNVILFGIGAALLAMGRFSDALISVGLGLINAVISAAQEIRAKRKLDRLQVLERVPVTALRDGRETEIPPDRVVRGDVLRVRAGDQIVVDGPLLDGGRVEADESLLTGESDPVPKAPGDDLRSGSLCVAGDGLMVARDVGAASYAGRLTAEARRVTTDKTPLQRRVEFLVRLVMALTVLMSGAILGQAAIEGFSLLRVVQMTAVLSGLVPYGLFFLIALAYTAGAAAIARSGALVQQVNAVESVSNVDVVCTDKTGTLTTGRLTVEEIHPFGEHSRAEVESFLGSFARSAANANLTTRALALALGGRNFRVRDEIAFASSLRWSGLVAAEGTWVLGAPDALAGHLTPPVAADDVAKHAERGLRVLVLARARENGAKLRDGAGRPTLPALEPVGLVALADELRPEVGETVRRLRADGVALKVLSGDDPRTVASIAVRAGLDAGEPVAGAALDACDDPALDRVVARTTVFGRVAPEHKERIVRSLRRQHHYVAMVGDGVNDARALKGAQVGVAMRSGSAVTRDVADIVLVEDSFAALPPAQREGRRIVNGIGVSLYIFLARVATQGLVILAVTMLGIGFPYSPTQVGLTLLTVGVPTFFLTMWAEPLPPEPNLLRGIASFVVPAAVITSGFGTAIYAGLYEAVTVGFSSGRTPTEVINEFERYTGLTYGSDTDFTAAAATIAAQTGLSTFFCLASFLLILLLAPPNRVFAAWTAPIADRRPAYLVCGLSVTFGAVLFSPALYTYFGLAGPSRPMFVIVFATLAMWFAALSLAYRLRLLDRVLGLDQLPRGSTGSSPGPR</sequence>
<dbReference type="Gene3D" id="3.40.50.1000">
    <property type="entry name" value="HAD superfamily/HAD-like"/>
    <property type="match status" value="1"/>
</dbReference>
<dbReference type="InterPro" id="IPR018303">
    <property type="entry name" value="ATPase_P-typ_P_site"/>
</dbReference>
<proteinExistence type="predicted"/>
<dbReference type="Proteomes" id="UP001596548">
    <property type="component" value="Unassembled WGS sequence"/>
</dbReference>
<dbReference type="InterPro" id="IPR059000">
    <property type="entry name" value="ATPase_P-type_domA"/>
</dbReference>
<feature type="transmembrane region" description="Helical" evidence="7">
    <location>
        <begin position="797"/>
        <end position="816"/>
    </location>
</feature>
<dbReference type="EMBL" id="JBHTBJ010000006">
    <property type="protein sequence ID" value="MFC7274578.1"/>
    <property type="molecule type" value="Genomic_DNA"/>
</dbReference>
<dbReference type="SFLD" id="SFLDG00002">
    <property type="entry name" value="C1.7:_P-type_atpase_like"/>
    <property type="match status" value="1"/>
</dbReference>
<dbReference type="PROSITE" id="PS00154">
    <property type="entry name" value="ATPASE_E1_E2"/>
    <property type="match status" value="1"/>
</dbReference>
<dbReference type="SFLD" id="SFLDS00003">
    <property type="entry name" value="Haloacid_Dehalogenase"/>
    <property type="match status" value="1"/>
</dbReference>
<evidence type="ECO:0000256" key="2">
    <source>
        <dbReference type="ARBA" id="ARBA00022692"/>
    </source>
</evidence>
<feature type="transmembrane region" description="Helical" evidence="7">
    <location>
        <begin position="255"/>
        <end position="274"/>
    </location>
</feature>
<dbReference type="InterPro" id="IPR023214">
    <property type="entry name" value="HAD_sf"/>
</dbReference>
<dbReference type="SUPFAM" id="SSF81665">
    <property type="entry name" value="Calcium ATPase, transmembrane domain M"/>
    <property type="match status" value="1"/>
</dbReference>
<feature type="transmembrane region" description="Helical" evidence="7">
    <location>
        <begin position="765"/>
        <end position="785"/>
    </location>
</feature>
<dbReference type="PRINTS" id="PR00119">
    <property type="entry name" value="CATATPASE"/>
</dbReference>
<dbReference type="InterPro" id="IPR044492">
    <property type="entry name" value="P_typ_ATPase_HD_dom"/>
</dbReference>
<dbReference type="SUPFAM" id="SSF56784">
    <property type="entry name" value="HAD-like"/>
    <property type="match status" value="1"/>
</dbReference>
<keyword evidence="10" id="KW-1185">Reference proteome</keyword>
<reference evidence="10" key="1">
    <citation type="journal article" date="2019" name="Int. J. Syst. Evol. Microbiol.">
        <title>The Global Catalogue of Microorganisms (GCM) 10K type strain sequencing project: providing services to taxonomists for standard genome sequencing and annotation.</title>
        <authorList>
            <consortium name="The Broad Institute Genomics Platform"/>
            <consortium name="The Broad Institute Genome Sequencing Center for Infectious Disease"/>
            <person name="Wu L."/>
            <person name="Ma J."/>
        </authorList>
    </citation>
    <scope>NUCLEOTIDE SEQUENCE [LARGE SCALE GENOMIC DNA]</scope>
    <source>
        <strain evidence="10">XZYJT-10</strain>
    </source>
</reference>
<dbReference type="SUPFAM" id="SSF81653">
    <property type="entry name" value="Calcium ATPase, transduction domain A"/>
    <property type="match status" value="1"/>
</dbReference>
<keyword evidence="5 7" id="KW-0472">Membrane</keyword>
<evidence type="ECO:0000259" key="8">
    <source>
        <dbReference type="Pfam" id="PF00122"/>
    </source>
</evidence>
<dbReference type="Gene3D" id="3.40.1110.10">
    <property type="entry name" value="Calcium-transporting ATPase, cytoplasmic domain N"/>
    <property type="match status" value="1"/>
</dbReference>
<dbReference type="PANTHER" id="PTHR42861">
    <property type="entry name" value="CALCIUM-TRANSPORTING ATPASE"/>
    <property type="match status" value="1"/>
</dbReference>
<gene>
    <name evidence="9" type="ORF">ACFQS1_11345</name>
</gene>
<name>A0ABW2HN52_9ACTN</name>
<feature type="transmembrane region" description="Helical" evidence="7">
    <location>
        <begin position="719"/>
        <end position="745"/>
    </location>
</feature>
<evidence type="ECO:0000256" key="5">
    <source>
        <dbReference type="ARBA" id="ARBA00023136"/>
    </source>
</evidence>
<dbReference type="InterPro" id="IPR008250">
    <property type="entry name" value="ATPase_P-typ_transduc_dom_A_sf"/>
</dbReference>
<dbReference type="Gene3D" id="1.20.1110.10">
    <property type="entry name" value="Calcium-transporting ATPase, transmembrane domain"/>
    <property type="match status" value="1"/>
</dbReference>
<organism evidence="9 10">
    <name type="scientific">Paractinoplanes rhizophilus</name>
    <dbReference type="NCBI Taxonomy" id="1416877"/>
    <lineage>
        <taxon>Bacteria</taxon>
        <taxon>Bacillati</taxon>
        <taxon>Actinomycetota</taxon>
        <taxon>Actinomycetes</taxon>
        <taxon>Micromonosporales</taxon>
        <taxon>Micromonosporaceae</taxon>
        <taxon>Paractinoplanes</taxon>
    </lineage>
</organism>
<evidence type="ECO:0000313" key="10">
    <source>
        <dbReference type="Proteomes" id="UP001596548"/>
    </source>
</evidence>
<dbReference type="InterPro" id="IPR036412">
    <property type="entry name" value="HAD-like_sf"/>
</dbReference>
<keyword evidence="4 7" id="KW-1133">Transmembrane helix</keyword>
<dbReference type="InterPro" id="IPR001757">
    <property type="entry name" value="P_typ_ATPase"/>
</dbReference>
<dbReference type="Pfam" id="PF00122">
    <property type="entry name" value="E1-E2_ATPase"/>
    <property type="match status" value="1"/>
</dbReference>
<feature type="transmembrane region" description="Helical" evidence="7">
    <location>
        <begin position="659"/>
        <end position="682"/>
    </location>
</feature>
<comment type="subcellular location">
    <subcellularLocation>
        <location evidence="1">Cell membrane</location>
        <topology evidence="1">Multi-pass membrane protein</topology>
    </subcellularLocation>
</comment>
<evidence type="ECO:0000256" key="1">
    <source>
        <dbReference type="ARBA" id="ARBA00004651"/>
    </source>
</evidence>
<dbReference type="Pfam" id="PF00702">
    <property type="entry name" value="Hydrolase"/>
    <property type="match status" value="1"/>
</dbReference>
<feature type="transmembrane region" description="Helical" evidence="7">
    <location>
        <begin position="598"/>
        <end position="622"/>
    </location>
</feature>
<protein>
    <submittedName>
        <fullName evidence="9">HAD-IC family P-type ATPase</fullName>
    </submittedName>
</protein>